<sequence>MDSNIPNINKTPTARSAMRNKIAPWMAALVCAIAIHILILEISENQHWFDIDTQPSNFQLLLLPAQNNENDQPEESDTFAQDQEMALPDMPEEPQPANAEQVEPASIDNSGAPTGKELSERTTAFDPEEIISNMDNPPEDLSGELQEDGLQSTEQDSIFAQQQLNLDKPDLLDLSKVSLSPEASNESLSGVFSAELREKIEESKKAQKEYLKGLTKETDYPVTKDADGTRYVNIKGVCWRLPKEGSNESWAIVFDGCGVKSKLFHFELNISPSVFTNELLGPDSPFNLNQPVQ</sequence>
<proteinExistence type="predicted"/>
<feature type="region of interest" description="Disordered" evidence="1">
    <location>
        <begin position="88"/>
        <end position="153"/>
    </location>
</feature>
<accession>A0A318UNJ3</accession>
<keyword evidence="2" id="KW-0472">Membrane</keyword>
<organism evidence="3 4">
    <name type="scientific">Marinomonas alcarazii</name>
    <dbReference type="NCBI Taxonomy" id="491949"/>
    <lineage>
        <taxon>Bacteria</taxon>
        <taxon>Pseudomonadati</taxon>
        <taxon>Pseudomonadota</taxon>
        <taxon>Gammaproteobacteria</taxon>
        <taxon>Oceanospirillales</taxon>
        <taxon>Oceanospirillaceae</taxon>
        <taxon>Marinomonas</taxon>
    </lineage>
</organism>
<evidence type="ECO:0000256" key="1">
    <source>
        <dbReference type="SAM" id="MobiDB-lite"/>
    </source>
</evidence>
<name>A0A318UNJ3_9GAMM</name>
<dbReference type="AlphaFoldDB" id="A0A318UNJ3"/>
<keyword evidence="2" id="KW-1133">Transmembrane helix</keyword>
<keyword evidence="2" id="KW-0812">Transmembrane</keyword>
<reference evidence="3 4" key="1">
    <citation type="submission" date="2018-06" db="EMBL/GenBank/DDBJ databases">
        <title>Genomic Encyclopedia of Type Strains, Phase III (KMG-III): the genomes of soil and plant-associated and newly described type strains.</title>
        <authorList>
            <person name="Whitman W."/>
        </authorList>
    </citation>
    <scope>NUCLEOTIDE SEQUENCE [LARGE SCALE GENOMIC DNA]</scope>
    <source>
        <strain evidence="3 4">CECT 7730</strain>
    </source>
</reference>
<dbReference type="EMBL" id="QKLW01000014">
    <property type="protein sequence ID" value="PYF77964.1"/>
    <property type="molecule type" value="Genomic_DNA"/>
</dbReference>
<dbReference type="Proteomes" id="UP000247551">
    <property type="component" value="Unassembled WGS sequence"/>
</dbReference>
<evidence type="ECO:0000313" key="4">
    <source>
        <dbReference type="Proteomes" id="UP000247551"/>
    </source>
</evidence>
<feature type="compositionally biased region" description="Acidic residues" evidence="1">
    <location>
        <begin position="137"/>
        <end position="147"/>
    </location>
</feature>
<evidence type="ECO:0000256" key="2">
    <source>
        <dbReference type="SAM" id="Phobius"/>
    </source>
</evidence>
<comment type="caution">
    <text evidence="3">The sequence shown here is derived from an EMBL/GenBank/DDBJ whole genome shotgun (WGS) entry which is preliminary data.</text>
</comment>
<protein>
    <submittedName>
        <fullName evidence="3">Uncharacterized protein</fullName>
    </submittedName>
</protein>
<evidence type="ECO:0000313" key="3">
    <source>
        <dbReference type="EMBL" id="PYF77964.1"/>
    </source>
</evidence>
<feature type="transmembrane region" description="Helical" evidence="2">
    <location>
        <begin position="22"/>
        <end position="40"/>
    </location>
</feature>
<dbReference type="RefSeq" id="WP_146219967.1">
    <property type="nucleotide sequence ID" value="NZ_QKLW01000014.1"/>
</dbReference>
<gene>
    <name evidence="3" type="ORF">DFP75_1149</name>
</gene>
<keyword evidence="4" id="KW-1185">Reference proteome</keyword>